<organism evidence="4 5">
    <name type="scientific">Staphylococcus pettenkoferi</name>
    <dbReference type="NCBI Taxonomy" id="170573"/>
    <lineage>
        <taxon>Bacteria</taxon>
        <taxon>Bacillati</taxon>
        <taxon>Bacillota</taxon>
        <taxon>Bacilli</taxon>
        <taxon>Bacillales</taxon>
        <taxon>Staphylococcaceae</taxon>
        <taxon>Staphylococcus</taxon>
    </lineage>
</organism>
<keyword evidence="2" id="KW-0472">Membrane</keyword>
<feature type="transmembrane region" description="Helical" evidence="2">
    <location>
        <begin position="176"/>
        <end position="195"/>
    </location>
</feature>
<feature type="compositionally biased region" description="Low complexity" evidence="1">
    <location>
        <begin position="315"/>
        <end position="331"/>
    </location>
</feature>
<name>A0A2N6QEJ3_9STAP</name>
<feature type="transmembrane region" description="Helical" evidence="2">
    <location>
        <begin position="82"/>
        <end position="104"/>
    </location>
</feature>
<comment type="caution">
    <text evidence="4">The sequence shown here is derived from an EMBL/GenBank/DDBJ whole genome shotgun (WGS) entry which is preliminary data.</text>
</comment>
<keyword evidence="2" id="KW-1133">Transmembrane helix</keyword>
<evidence type="ECO:0000256" key="2">
    <source>
        <dbReference type="SAM" id="Phobius"/>
    </source>
</evidence>
<dbReference type="Proteomes" id="UP000235748">
    <property type="component" value="Unassembled WGS sequence"/>
</dbReference>
<proteinExistence type="predicted"/>
<keyword evidence="4" id="KW-0645">Protease</keyword>
<dbReference type="STRING" id="170573.GCA_001076995_02028"/>
<keyword evidence="2" id="KW-0812">Transmembrane</keyword>
<feature type="domain" description="CAAX prenyl protease 2/Lysostaphin resistance protein A-like" evidence="3">
    <location>
        <begin position="120"/>
        <end position="214"/>
    </location>
</feature>
<gene>
    <name evidence="4" type="ORF">CJ235_09145</name>
</gene>
<dbReference type="GO" id="GO:0080120">
    <property type="term" value="P:CAAX-box protein maturation"/>
    <property type="evidence" value="ECO:0007669"/>
    <property type="project" value="UniProtKB-ARBA"/>
</dbReference>
<feature type="region of interest" description="Disordered" evidence="1">
    <location>
        <begin position="281"/>
        <end position="427"/>
    </location>
</feature>
<reference evidence="4 5" key="1">
    <citation type="submission" date="2017-09" db="EMBL/GenBank/DDBJ databases">
        <title>Bacterial strain isolated from the female urinary microbiota.</title>
        <authorList>
            <person name="Thomas-White K."/>
            <person name="Kumar N."/>
            <person name="Forster S."/>
            <person name="Putonti C."/>
            <person name="Lawley T."/>
            <person name="Wolfe A.J."/>
        </authorList>
    </citation>
    <scope>NUCLEOTIDE SEQUENCE [LARGE SCALE GENOMIC DNA]</scope>
    <source>
        <strain evidence="4 5">UMB0834</strain>
    </source>
</reference>
<feature type="compositionally biased region" description="Basic and acidic residues" evidence="1">
    <location>
        <begin position="384"/>
        <end position="427"/>
    </location>
</feature>
<dbReference type="EMBL" id="PNGG01000005">
    <property type="protein sequence ID" value="PMC17986.1"/>
    <property type="molecule type" value="Genomic_DNA"/>
</dbReference>
<feature type="transmembrane region" description="Helical" evidence="2">
    <location>
        <begin position="233"/>
        <end position="252"/>
    </location>
</feature>
<dbReference type="GO" id="GO:0004175">
    <property type="term" value="F:endopeptidase activity"/>
    <property type="evidence" value="ECO:0007669"/>
    <property type="project" value="UniProtKB-ARBA"/>
</dbReference>
<dbReference type="GO" id="GO:0008237">
    <property type="term" value="F:metallopeptidase activity"/>
    <property type="evidence" value="ECO:0007669"/>
    <property type="project" value="UniProtKB-KW"/>
</dbReference>
<feature type="transmembrane region" description="Helical" evidence="2">
    <location>
        <begin position="202"/>
        <end position="221"/>
    </location>
</feature>
<feature type="transmembrane region" description="Helical" evidence="2">
    <location>
        <begin position="12"/>
        <end position="29"/>
    </location>
</feature>
<evidence type="ECO:0000313" key="4">
    <source>
        <dbReference type="EMBL" id="PMC17986.1"/>
    </source>
</evidence>
<feature type="transmembrane region" description="Helical" evidence="2">
    <location>
        <begin position="116"/>
        <end position="138"/>
    </location>
</feature>
<feature type="transmembrane region" description="Helical" evidence="2">
    <location>
        <begin position="150"/>
        <end position="170"/>
    </location>
</feature>
<evidence type="ECO:0000313" key="5">
    <source>
        <dbReference type="Proteomes" id="UP000235748"/>
    </source>
</evidence>
<dbReference type="RefSeq" id="WP_070502694.1">
    <property type="nucleotide sequence ID" value="NZ_JALCYA010000006.1"/>
</dbReference>
<dbReference type="AlphaFoldDB" id="A0A2N6QEJ3"/>
<evidence type="ECO:0000259" key="3">
    <source>
        <dbReference type="Pfam" id="PF02517"/>
    </source>
</evidence>
<feature type="transmembrane region" description="Helical" evidence="2">
    <location>
        <begin position="41"/>
        <end position="61"/>
    </location>
</feature>
<dbReference type="GO" id="GO:0006508">
    <property type="term" value="P:proteolysis"/>
    <property type="evidence" value="ECO:0007669"/>
    <property type="project" value="UniProtKB-KW"/>
</dbReference>
<evidence type="ECO:0000256" key="1">
    <source>
        <dbReference type="SAM" id="MobiDB-lite"/>
    </source>
</evidence>
<dbReference type="InterPro" id="IPR003675">
    <property type="entry name" value="Rce1/LyrA-like_dom"/>
</dbReference>
<accession>A0A2N6QEJ3</accession>
<dbReference type="Pfam" id="PF02517">
    <property type="entry name" value="Rce1-like"/>
    <property type="match status" value="1"/>
</dbReference>
<protein>
    <submittedName>
        <fullName evidence="4">CPBP family intramembrane metalloprotease</fullName>
    </submittedName>
</protein>
<keyword evidence="4" id="KW-0378">Hydrolase</keyword>
<keyword evidence="4" id="KW-0482">Metalloprotease</keyword>
<sequence>MKQTRISGFQWAMMVFIFFIITEVLHMILGDFQRAIHVKRYLFDIRSIAPLVAAIICIIIFKHRQIQLQSMKFTLSFKVIERMILALILPVLIFILCMVSFNVFADSFILLQGDDLSVSVTSVLIGQLIMAFIIELGFRSYLQNVLETKLNTFFASIVVGIIYAIVNVHLEFSFTYTLYSILYAFAFSMLVGELIRATKGRTIYIATLFHAAMSFGLVFLFNEELGNVFAMKVIALATTVVAAGYILLTLIIRGVTYLFTRKSLDEVEANNYMDHLNEDSDLETADARKKASAKHKKASSTTDKKDKTTSGNDQAKTTTAGVATAGAVSTKANKEQNNKDASAQEQSQETKTQEKAATSESHKSDDAATSTDSDALERAQASVEHSEDTIQRSTDKDRTDQDKAESTTDTHGERTSFNLKNEHDHRR</sequence>